<keyword evidence="1" id="KW-0732">Signal</keyword>
<feature type="signal peptide" evidence="1">
    <location>
        <begin position="1"/>
        <end position="21"/>
    </location>
</feature>
<evidence type="ECO:0000313" key="3">
    <source>
        <dbReference type="Proteomes" id="UP000316213"/>
    </source>
</evidence>
<reference evidence="2 3" key="1">
    <citation type="submission" date="2019-02" db="EMBL/GenBank/DDBJ databases">
        <title>Deep-cultivation of Planctomycetes and their phenomic and genomic characterization uncovers novel biology.</title>
        <authorList>
            <person name="Wiegand S."/>
            <person name="Jogler M."/>
            <person name="Boedeker C."/>
            <person name="Pinto D."/>
            <person name="Vollmers J."/>
            <person name="Rivas-Marin E."/>
            <person name="Kohn T."/>
            <person name="Peeters S.H."/>
            <person name="Heuer A."/>
            <person name="Rast P."/>
            <person name="Oberbeckmann S."/>
            <person name="Bunk B."/>
            <person name="Jeske O."/>
            <person name="Meyerdierks A."/>
            <person name="Storesund J.E."/>
            <person name="Kallscheuer N."/>
            <person name="Luecker S."/>
            <person name="Lage O.M."/>
            <person name="Pohl T."/>
            <person name="Merkel B.J."/>
            <person name="Hornburger P."/>
            <person name="Mueller R.-W."/>
            <person name="Bruemmer F."/>
            <person name="Labrenz M."/>
            <person name="Spormann A.M."/>
            <person name="Op Den Camp H."/>
            <person name="Overmann J."/>
            <person name="Amann R."/>
            <person name="Jetten M.S.M."/>
            <person name="Mascher T."/>
            <person name="Medema M.H."/>
            <person name="Devos D.P."/>
            <person name="Kaster A.-K."/>
            <person name="Ovreas L."/>
            <person name="Rohde M."/>
            <person name="Galperin M.Y."/>
            <person name="Jogler C."/>
        </authorList>
    </citation>
    <scope>NUCLEOTIDE SEQUENCE [LARGE SCALE GENOMIC DNA]</scope>
    <source>
        <strain evidence="2 3">Pla100</strain>
    </source>
</reference>
<protein>
    <submittedName>
        <fullName evidence="2">Uncharacterized protein</fullName>
    </submittedName>
</protein>
<accession>A0A5C5ZYT1</accession>
<proteinExistence type="predicted"/>
<keyword evidence="3" id="KW-1185">Reference proteome</keyword>
<gene>
    <name evidence="2" type="ORF">Pla100_47180</name>
</gene>
<evidence type="ECO:0000256" key="1">
    <source>
        <dbReference type="SAM" id="SignalP"/>
    </source>
</evidence>
<dbReference type="AlphaFoldDB" id="A0A5C5ZYT1"/>
<comment type="caution">
    <text evidence="2">The sequence shown here is derived from an EMBL/GenBank/DDBJ whole genome shotgun (WGS) entry which is preliminary data.</text>
</comment>
<dbReference type="EMBL" id="SJPM01000012">
    <property type="protein sequence ID" value="TWT92181.1"/>
    <property type="molecule type" value="Genomic_DNA"/>
</dbReference>
<organism evidence="2 3">
    <name type="scientific">Neorhodopirellula pilleata</name>
    <dbReference type="NCBI Taxonomy" id="2714738"/>
    <lineage>
        <taxon>Bacteria</taxon>
        <taxon>Pseudomonadati</taxon>
        <taxon>Planctomycetota</taxon>
        <taxon>Planctomycetia</taxon>
        <taxon>Pirellulales</taxon>
        <taxon>Pirellulaceae</taxon>
        <taxon>Neorhodopirellula</taxon>
    </lineage>
</organism>
<dbReference type="Proteomes" id="UP000316213">
    <property type="component" value="Unassembled WGS sequence"/>
</dbReference>
<name>A0A5C5ZYT1_9BACT</name>
<dbReference type="RefSeq" id="WP_146580473.1">
    <property type="nucleotide sequence ID" value="NZ_SJPM01000012.1"/>
</dbReference>
<sequence precursor="true">MSGKKLRWFLMIGAIALGSLAVTPQQSEAGWGYAYRAPVRAYRYAYRPVVPYYPAVAPVVVARPVYRPVAPVVAAPYYSGYRGYSPYHSGYSGYSPYTSGYRGISVNIGYGVAPVGYIGY</sequence>
<feature type="chain" id="PRO_5022692255" evidence="1">
    <location>
        <begin position="22"/>
        <end position="120"/>
    </location>
</feature>
<evidence type="ECO:0000313" key="2">
    <source>
        <dbReference type="EMBL" id="TWT92181.1"/>
    </source>
</evidence>